<dbReference type="PROSITE" id="PS50297">
    <property type="entry name" value="ANK_REP_REGION"/>
    <property type="match status" value="1"/>
</dbReference>
<dbReference type="EMBL" id="BPVZ01000005">
    <property type="protein sequence ID" value="GKU91064.1"/>
    <property type="molecule type" value="Genomic_DNA"/>
</dbReference>
<feature type="domain" description="DUF4219" evidence="4">
    <location>
        <begin position="334"/>
        <end position="357"/>
    </location>
</feature>
<keyword evidence="3" id="KW-1133">Transmembrane helix</keyword>
<dbReference type="PANTHER" id="PTHR24177">
    <property type="entry name" value="CASKIN"/>
    <property type="match status" value="1"/>
</dbReference>
<feature type="transmembrane region" description="Helical" evidence="3">
    <location>
        <begin position="875"/>
        <end position="893"/>
    </location>
</feature>
<proteinExistence type="predicted"/>
<sequence length="914" mass="103428">MAMTNTSTATLIVPQLLKRGNYKSWSIFMEDYLISQELWDGIFVPFIFSADHPLLSESEWRKRNATALNAVKISCGPESFVRIKYTRSAKDALDMLAEMHETETETDESTPKASNPPLWVATTIVPELLERGNYERWSIFMKNYLVSQGLWVVTQRSLRPLGVSKREWRKKTAAALHAIQISCGEENFNQIKKINLAIEAWDKLKKINIEEQKSKTDNSEHEEGEREGEKKGEEEEAEDGEKDEEGEGVTGEGVEGEGEGEKKGEEEEAEDGEKDEEGEGVEGEKKGEEEEAEDEEKNEEEEDEEKDEEEDEEEEEETPKINSASMIVPELLASDNYKRWSICMKSYLVSQDLWDAVLYSWAPTGVDTKEWIKKDAAALHAIQISCGPNKFDEIEEINSAKTAWNTLKQKHIEKHPEDGPPLPLIDFLEKKGFQTMERPQSLIVQNAIDKGDVNAVMDFFNRNPGAEKFSFWRGDTCLHYAAGVGKSNIVKALLESTPAVQKDPWDNTALAVATTYGNTEVAKYLVSEDSSLLSMVNPDEDIPVVQACRQGHKEVTNFLYSETPFEMLLCENGKQGSKLLRWCFSSKRFDIMLDVLHRGQSLIDENWKVLLDGFARTPTAFSSGSGLTFWQRWIYEYLKVYIPSDFTVVIINQKGKQFEEMPLPGRLWRLASLLLPFLGIKQIHALKLSHGFAHAILCLICQHLTKLQLRTVEDMTAPRKALTSAIKNGIYDFLIEMVKTNADLLIAPVPANDETISRNFLMDAIEFRQEKIARFLIGLPVGTVFINSPDYSRENNILHVAGRLAFDSQLSHISGAALQMQKEIQWFKEVESLVNQRDKDAKNGNGETPYQVLAREHKVLLKEAEDWNKGLAKSYIIVGALIITVMFAAAFTLPGEFKDRRRRCIPKGAVVAAD</sequence>
<keyword evidence="3" id="KW-0472">Membrane</keyword>
<dbReference type="GO" id="GO:0016020">
    <property type="term" value="C:membrane"/>
    <property type="evidence" value="ECO:0007669"/>
    <property type="project" value="TreeGrafter"/>
</dbReference>
<dbReference type="InterPro" id="IPR002110">
    <property type="entry name" value="Ankyrin_rpt"/>
</dbReference>
<name>A0AAV5I009_9ROSI</name>
<feature type="compositionally biased region" description="Acidic residues" evidence="2">
    <location>
        <begin position="234"/>
        <end position="247"/>
    </location>
</feature>
<evidence type="ECO:0000259" key="5">
    <source>
        <dbReference type="Pfam" id="PF13962"/>
    </source>
</evidence>
<evidence type="ECO:0000313" key="7">
    <source>
        <dbReference type="Proteomes" id="UP001054252"/>
    </source>
</evidence>
<dbReference type="Proteomes" id="UP001054252">
    <property type="component" value="Unassembled WGS sequence"/>
</dbReference>
<dbReference type="Gene3D" id="1.25.40.20">
    <property type="entry name" value="Ankyrin repeat-containing domain"/>
    <property type="match status" value="1"/>
</dbReference>
<evidence type="ECO:0000256" key="3">
    <source>
        <dbReference type="SAM" id="Phobius"/>
    </source>
</evidence>
<dbReference type="AlphaFoldDB" id="A0AAV5I009"/>
<dbReference type="Pfam" id="PF12796">
    <property type="entry name" value="Ank_2"/>
    <property type="match status" value="1"/>
</dbReference>
<dbReference type="InterPro" id="IPR025314">
    <property type="entry name" value="DUF4219"/>
</dbReference>
<reference evidence="6 7" key="1">
    <citation type="journal article" date="2021" name="Commun. Biol.">
        <title>The genome of Shorea leprosula (Dipterocarpaceae) highlights the ecological relevance of drought in aseasonal tropical rainforests.</title>
        <authorList>
            <person name="Ng K.K.S."/>
            <person name="Kobayashi M.J."/>
            <person name="Fawcett J.A."/>
            <person name="Hatakeyama M."/>
            <person name="Paape T."/>
            <person name="Ng C.H."/>
            <person name="Ang C.C."/>
            <person name="Tnah L.H."/>
            <person name="Lee C.T."/>
            <person name="Nishiyama T."/>
            <person name="Sese J."/>
            <person name="O'Brien M.J."/>
            <person name="Copetti D."/>
            <person name="Mohd Noor M.I."/>
            <person name="Ong R.C."/>
            <person name="Putra M."/>
            <person name="Sireger I.Z."/>
            <person name="Indrioko S."/>
            <person name="Kosugi Y."/>
            <person name="Izuno A."/>
            <person name="Isagi Y."/>
            <person name="Lee S.L."/>
            <person name="Shimizu K.K."/>
        </authorList>
    </citation>
    <scope>NUCLEOTIDE SEQUENCE [LARGE SCALE GENOMIC DNA]</scope>
    <source>
        <strain evidence="6">214</strain>
    </source>
</reference>
<feature type="repeat" description="ANK" evidence="1">
    <location>
        <begin position="473"/>
        <end position="495"/>
    </location>
</feature>
<gene>
    <name evidence="6" type="ORF">SLEP1_g4988</name>
</gene>
<dbReference type="PROSITE" id="PS50088">
    <property type="entry name" value="ANK_REPEAT"/>
    <property type="match status" value="1"/>
</dbReference>
<dbReference type="InterPro" id="IPR036770">
    <property type="entry name" value="Ankyrin_rpt-contain_sf"/>
</dbReference>
<organism evidence="6 7">
    <name type="scientific">Rubroshorea leprosula</name>
    <dbReference type="NCBI Taxonomy" id="152421"/>
    <lineage>
        <taxon>Eukaryota</taxon>
        <taxon>Viridiplantae</taxon>
        <taxon>Streptophyta</taxon>
        <taxon>Embryophyta</taxon>
        <taxon>Tracheophyta</taxon>
        <taxon>Spermatophyta</taxon>
        <taxon>Magnoliopsida</taxon>
        <taxon>eudicotyledons</taxon>
        <taxon>Gunneridae</taxon>
        <taxon>Pentapetalae</taxon>
        <taxon>rosids</taxon>
        <taxon>malvids</taxon>
        <taxon>Malvales</taxon>
        <taxon>Dipterocarpaceae</taxon>
        <taxon>Rubroshorea</taxon>
    </lineage>
</organism>
<dbReference type="SUPFAM" id="SSF48403">
    <property type="entry name" value="Ankyrin repeat"/>
    <property type="match status" value="1"/>
</dbReference>
<dbReference type="SMART" id="SM00248">
    <property type="entry name" value="ANK"/>
    <property type="match status" value="4"/>
</dbReference>
<dbReference type="Pfam" id="PF13961">
    <property type="entry name" value="DUF4219"/>
    <property type="match status" value="1"/>
</dbReference>
<comment type="caution">
    <text evidence="6">The sequence shown here is derived from an EMBL/GenBank/DDBJ whole genome shotgun (WGS) entry which is preliminary data.</text>
</comment>
<evidence type="ECO:0008006" key="8">
    <source>
        <dbReference type="Google" id="ProtNLM"/>
    </source>
</evidence>
<feature type="domain" description="PGG" evidence="5">
    <location>
        <begin position="866"/>
        <end position="901"/>
    </location>
</feature>
<feature type="compositionally biased region" description="Basic and acidic residues" evidence="2">
    <location>
        <begin position="212"/>
        <end position="233"/>
    </location>
</feature>
<feature type="compositionally biased region" description="Acidic residues" evidence="2">
    <location>
        <begin position="289"/>
        <end position="317"/>
    </location>
</feature>
<accession>A0AAV5I009</accession>
<protein>
    <recommendedName>
        <fullName evidence="8">DUF4219 domain-containing protein</fullName>
    </recommendedName>
</protein>
<feature type="region of interest" description="Disordered" evidence="2">
    <location>
        <begin position="212"/>
        <end position="326"/>
    </location>
</feature>
<evidence type="ECO:0000259" key="4">
    <source>
        <dbReference type="Pfam" id="PF13961"/>
    </source>
</evidence>
<keyword evidence="1" id="KW-0040">ANK repeat</keyword>
<dbReference type="InterPro" id="IPR026961">
    <property type="entry name" value="PGG_dom"/>
</dbReference>
<dbReference type="Pfam" id="PF13962">
    <property type="entry name" value="PGG"/>
    <property type="match status" value="1"/>
</dbReference>
<keyword evidence="7" id="KW-1185">Reference proteome</keyword>
<evidence type="ECO:0000256" key="2">
    <source>
        <dbReference type="SAM" id="MobiDB-lite"/>
    </source>
</evidence>
<dbReference type="PANTHER" id="PTHR24177:SF329">
    <property type="entry name" value="ANKYRIN REPEAT PROTEIN"/>
    <property type="match status" value="1"/>
</dbReference>
<feature type="compositionally biased region" description="Acidic residues" evidence="2">
    <location>
        <begin position="266"/>
        <end position="281"/>
    </location>
</feature>
<evidence type="ECO:0000313" key="6">
    <source>
        <dbReference type="EMBL" id="GKU91064.1"/>
    </source>
</evidence>
<evidence type="ECO:0000256" key="1">
    <source>
        <dbReference type="PROSITE-ProRule" id="PRU00023"/>
    </source>
</evidence>
<keyword evidence="3" id="KW-0812">Transmembrane</keyword>